<evidence type="ECO:0000256" key="1">
    <source>
        <dbReference type="ARBA" id="ARBA00022741"/>
    </source>
</evidence>
<dbReference type="SUPFAM" id="SSF51998">
    <property type="entry name" value="PFL-like glycyl radical enzymes"/>
    <property type="match status" value="1"/>
</dbReference>
<dbReference type="NCBIfam" id="TIGR02487">
    <property type="entry name" value="NrdD"/>
    <property type="match status" value="1"/>
</dbReference>
<dbReference type="Gene3D" id="3.20.70.20">
    <property type="match status" value="1"/>
</dbReference>
<dbReference type="RefSeq" id="WP_039466438.1">
    <property type="nucleotide sequence ID" value="NZ_JBPSNC010000001.1"/>
</dbReference>
<dbReference type="PANTHER" id="PTHR21075">
    <property type="entry name" value="ANAEROBIC RIBONUCLEOSIDE-TRIPHOSPHATE REDUCTASE"/>
    <property type="match status" value="1"/>
</dbReference>
<dbReference type="InterPro" id="IPR001150">
    <property type="entry name" value="Gly_radical"/>
</dbReference>
<feature type="domain" description="ATP-cone" evidence="7">
    <location>
        <begin position="3"/>
        <end position="92"/>
    </location>
</feature>
<sequence length="706" mass="79747">MKPIVIKRDGSRAPFSRDRIQAAVEAAAENVDKEIAIYALNVALAVELQLKDHDEVHIHEIQTRVENELMQGPYKSLARAYIEYRHDRDIAREKQSTLTREIEGLIEESNVDLINENANKDGKVIPTQRDLLAGIVAKHYAKTHILPRDVVQAHDEGDIHYHDLDYAPFFPMFNCMLIDLKGMLTHGFKMGNAEIDTPKSISTATAVTAQIIAQVASHIYGGTTINRIDEILEPYVNASYEKHLKIAQEWDIHNPEGFAIARTEKECYDAFQSLEYEVNTLHTANGQTPFVTFGFGLGTSWASKLIQQSILKNRIAGLGKNRKTAVFPKLVFAIKDGLNHKPTDPNYDIKQLALECASKRMYPDILNYDKVVEITGSFKTPMGCRSFLGTYEENGELIHEGRNNLGVVSLNLPRIALKADGDEEKFYALLDEKLKLARRALETRISRLENVKARVAPILYMEGACGVRLKADQPIADIFKHGRSSISLGYIGIHETINALFGNQTHVYDDNELREKALNIVKRMKKAVEAWTEETGYGFSLYGTPSENLCSRFCRIDTKEFGVIEGVTDKGYYTNSFHLDVEKKVNPYDKIDFEMPYPEISSGGFICYGEFPNMQKNIEALENVWDYSYSKVPYYGTNTPIDECYECGYTGEFDCTSKGFTCPKCGNHDSSKVSVTRRVCGYLGSPDARPFNFGKQEEVKRRVKHL</sequence>
<dbReference type="Pfam" id="PF13597">
    <property type="entry name" value="NRDD"/>
    <property type="match status" value="1"/>
</dbReference>
<evidence type="ECO:0000256" key="4">
    <source>
        <dbReference type="PROSITE-ProRule" id="PRU00492"/>
    </source>
</evidence>
<dbReference type="EMBL" id="LOSH02000001">
    <property type="protein sequence ID" value="PNM77815.1"/>
    <property type="molecule type" value="Genomic_DNA"/>
</dbReference>
<organism evidence="8 9">
    <name type="scientific">Vibrio vulnificus</name>
    <dbReference type="NCBI Taxonomy" id="672"/>
    <lineage>
        <taxon>Bacteria</taxon>
        <taxon>Pseudomonadati</taxon>
        <taxon>Pseudomonadota</taxon>
        <taxon>Gammaproteobacteria</taxon>
        <taxon>Vibrionales</taxon>
        <taxon>Vibrionaceae</taxon>
        <taxon>Vibrio</taxon>
    </lineage>
</organism>
<evidence type="ECO:0000256" key="3">
    <source>
        <dbReference type="ARBA" id="ARBA00022840"/>
    </source>
</evidence>
<dbReference type="PROSITE" id="PS00850">
    <property type="entry name" value="GLY_RADICAL_1"/>
    <property type="match status" value="1"/>
</dbReference>
<proteinExistence type="predicted"/>
<keyword evidence="1 4" id="KW-0547">Nucleotide-binding</keyword>
<keyword evidence="9" id="KW-1185">Reference proteome</keyword>
<keyword evidence="2 5" id="KW-0556">Organic radical</keyword>
<dbReference type="PANTHER" id="PTHR21075:SF0">
    <property type="entry name" value="ANAEROBIC RIBONUCLEOSIDE-TRIPHOSPHATE REDUCTASE"/>
    <property type="match status" value="1"/>
</dbReference>
<comment type="caution">
    <text evidence="8">The sequence shown here is derived from an EMBL/GenBank/DDBJ whole genome shotgun (WGS) entry which is preliminary data.</text>
</comment>
<dbReference type="PROSITE" id="PS51149">
    <property type="entry name" value="GLY_RADICAL_2"/>
    <property type="match status" value="1"/>
</dbReference>
<name>A0ABX4X2W8_VIBVL</name>
<gene>
    <name evidence="8" type="ORF">AL548_004360</name>
</gene>
<evidence type="ECO:0000313" key="9">
    <source>
        <dbReference type="Proteomes" id="UP000054370"/>
    </source>
</evidence>
<feature type="modified residue" description="Glycine radical" evidence="5">
    <location>
        <position position="681"/>
    </location>
</feature>
<dbReference type="InterPro" id="IPR012833">
    <property type="entry name" value="NrdD"/>
</dbReference>
<dbReference type="NCBIfam" id="NF006732">
    <property type="entry name" value="PRK09263.1"/>
    <property type="match status" value="1"/>
</dbReference>
<feature type="domain" description="Glycine radical" evidence="6">
    <location>
        <begin position="583"/>
        <end position="706"/>
    </location>
</feature>
<evidence type="ECO:0000256" key="2">
    <source>
        <dbReference type="ARBA" id="ARBA00022818"/>
    </source>
</evidence>
<dbReference type="InterPro" id="IPR019777">
    <property type="entry name" value="Form_AcTrfase_GR_CS"/>
</dbReference>
<dbReference type="InterPro" id="IPR005144">
    <property type="entry name" value="ATP-cone_dom"/>
</dbReference>
<dbReference type="PROSITE" id="PS51161">
    <property type="entry name" value="ATP_CONE"/>
    <property type="match status" value="1"/>
</dbReference>
<dbReference type="Pfam" id="PF03477">
    <property type="entry name" value="ATP-cone"/>
    <property type="match status" value="1"/>
</dbReference>
<evidence type="ECO:0000313" key="8">
    <source>
        <dbReference type="EMBL" id="PNM77815.1"/>
    </source>
</evidence>
<dbReference type="CDD" id="cd01675">
    <property type="entry name" value="RNR_III"/>
    <property type="match status" value="1"/>
</dbReference>
<protein>
    <submittedName>
        <fullName evidence="8">Anaerobic ribonucleoside-triphosphate reductase</fullName>
    </submittedName>
</protein>
<evidence type="ECO:0000259" key="7">
    <source>
        <dbReference type="PROSITE" id="PS51161"/>
    </source>
</evidence>
<reference evidence="8" key="1">
    <citation type="submission" date="2017-12" db="EMBL/GenBank/DDBJ databases">
        <title>FDA dAtabase for Regulatory Grade micrObial Sequences (FDA-ARGOS): Supporting development and validation of Infectious Disease Dx tests.</title>
        <authorList>
            <person name="Hoffmann M."/>
            <person name="Allard M."/>
            <person name="Evans P."/>
            <person name="Brown E."/>
            <person name="Tallon L.J."/>
            <person name="Sadzewicz L."/>
            <person name="Sengamalay N."/>
            <person name="Ott S."/>
            <person name="Godinez A."/>
            <person name="Nagaraj S."/>
            <person name="Vavikolanu K."/>
            <person name="Aluvathingal J."/>
            <person name="Nadendla S."/>
            <person name="Hobson J."/>
            <person name="Sichtig H."/>
        </authorList>
    </citation>
    <scope>NUCLEOTIDE SEQUENCE [LARGE SCALE GENOMIC DNA]</scope>
    <source>
        <strain evidence="8">FDAARGOS_118</strain>
    </source>
</reference>
<evidence type="ECO:0000256" key="5">
    <source>
        <dbReference type="PROSITE-ProRule" id="PRU00493"/>
    </source>
</evidence>
<evidence type="ECO:0000259" key="6">
    <source>
        <dbReference type="PROSITE" id="PS51149"/>
    </source>
</evidence>
<keyword evidence="3 4" id="KW-0067">ATP-binding</keyword>
<accession>A0ABX4X2W8</accession>
<dbReference type="Proteomes" id="UP000054370">
    <property type="component" value="Unassembled WGS sequence"/>
</dbReference>